<keyword evidence="1" id="KW-0472">Membrane</keyword>
<keyword evidence="1" id="KW-0812">Transmembrane</keyword>
<keyword evidence="1" id="KW-1133">Transmembrane helix</keyword>
<gene>
    <name evidence="2" type="ORF">DICVIV_00505</name>
</gene>
<organism evidence="2 3">
    <name type="scientific">Dictyocaulus viviparus</name>
    <name type="common">Bovine lungworm</name>
    <dbReference type="NCBI Taxonomy" id="29172"/>
    <lineage>
        <taxon>Eukaryota</taxon>
        <taxon>Metazoa</taxon>
        <taxon>Ecdysozoa</taxon>
        <taxon>Nematoda</taxon>
        <taxon>Chromadorea</taxon>
        <taxon>Rhabditida</taxon>
        <taxon>Rhabditina</taxon>
        <taxon>Rhabditomorpha</taxon>
        <taxon>Strongyloidea</taxon>
        <taxon>Metastrongylidae</taxon>
        <taxon>Dictyocaulus</taxon>
    </lineage>
</organism>
<sequence length="605" mass="68440">FTLQQNALEMAYCTLHADDHSLYYHLSCQGTANLVLELDFLVDCKSLELWFTDSSLDDPFFEGNFSQFGKEAAQRWFSGHALCGLIATQYEVMPQVVQLIDQLENLCVRFVYFSSENELRSRVFAEKLGLEAGWNCHVSLAEISNNADKETLKNLFYFKKCGNVSATNSDKIRMKSRSEQQLFSTDFTFRSQGFSLSRSQNQAYEVSAHPNKARLPTGISAIRPHLDHVDNVPLLVGLITDCTPSTSLQMLQIMQEYGEVVLAVGSSLSVANVAIFLQANLSISVLPLGDWQCIQQPAPNNWLEVKEVAGNLISIASDFQLHYDQLFTLPDLIIACRHRWASVKGSMEFHLFASCMLSLSFMTGLVAFLPPLFDIEQMFLTVFIQLPFLTLGSMFTPFNPKSNVIRIAPKNLASVHRQSISWAVITFIVGFCPTSLFLVLFHFIMLIRNSLLACSFREMVCTMVKDTPHTVLSTTEVRHVNGLHVMLLFLYSFRKARTLSVYLCALSSAWVYPLRSFWNDNPYLCPPYVTCCVIILVLQVIFSYASGVQLFNALSIFSLGSLIIWSTVIIVKNELIKQRSIRIFVREQRRTKLGFDTKLGMNSPY</sequence>
<protein>
    <submittedName>
        <fullName evidence="2">Uncharacterized protein</fullName>
    </submittedName>
</protein>
<feature type="transmembrane region" description="Helical" evidence="1">
    <location>
        <begin position="379"/>
        <end position="399"/>
    </location>
</feature>
<dbReference type="OrthoDB" id="5568754at2759"/>
<accession>A0A0D8YFF9</accession>
<feature type="transmembrane region" description="Helical" evidence="1">
    <location>
        <begin position="551"/>
        <end position="571"/>
    </location>
</feature>
<dbReference type="InterPro" id="IPR023298">
    <property type="entry name" value="ATPase_P-typ_TM_dom_sf"/>
</dbReference>
<dbReference type="PANTHER" id="PTHR13219:SF6">
    <property type="entry name" value="TRANSMEMBRANE PROTEIN 94"/>
    <property type="match status" value="1"/>
</dbReference>
<keyword evidence="3" id="KW-1185">Reference proteome</keyword>
<feature type="transmembrane region" description="Helical" evidence="1">
    <location>
        <begin position="526"/>
        <end position="545"/>
    </location>
</feature>
<name>A0A0D8YFF9_DICVI</name>
<feature type="transmembrane region" description="Helical" evidence="1">
    <location>
        <begin position="496"/>
        <end position="514"/>
    </location>
</feature>
<dbReference type="EMBL" id="KN716153">
    <property type="protein sequence ID" value="KJH53381.1"/>
    <property type="molecule type" value="Genomic_DNA"/>
</dbReference>
<dbReference type="SUPFAM" id="SSF81665">
    <property type="entry name" value="Calcium ATPase, transmembrane domain M"/>
    <property type="match status" value="1"/>
</dbReference>
<proteinExistence type="predicted"/>
<reference evidence="2 3" key="1">
    <citation type="submission" date="2013-11" db="EMBL/GenBank/DDBJ databases">
        <title>Draft genome of the bovine lungworm Dictyocaulus viviparus.</title>
        <authorList>
            <person name="Mitreva M."/>
        </authorList>
    </citation>
    <scope>NUCLEOTIDE SEQUENCE [LARGE SCALE GENOMIC DNA]</scope>
    <source>
        <strain evidence="2 3">HannoverDv2000</strain>
    </source>
</reference>
<reference evidence="3" key="2">
    <citation type="journal article" date="2016" name="Sci. Rep.">
        <title>Dictyocaulus viviparus genome, variome and transcriptome elucidate lungworm biology and support future intervention.</title>
        <authorList>
            <person name="McNulty S.N."/>
            <person name="Strube C."/>
            <person name="Rosa B.A."/>
            <person name="Martin J.C."/>
            <person name="Tyagi R."/>
            <person name="Choi Y.J."/>
            <person name="Wang Q."/>
            <person name="Hallsworth Pepin K."/>
            <person name="Zhang X."/>
            <person name="Ozersky P."/>
            <person name="Wilson R.K."/>
            <person name="Sternberg P.W."/>
            <person name="Gasser R.B."/>
            <person name="Mitreva M."/>
        </authorList>
    </citation>
    <scope>NUCLEOTIDE SEQUENCE [LARGE SCALE GENOMIC DNA]</scope>
    <source>
        <strain evidence="3">HannoverDv2000</strain>
    </source>
</reference>
<evidence type="ECO:0000313" key="2">
    <source>
        <dbReference type="EMBL" id="KJH53381.1"/>
    </source>
</evidence>
<evidence type="ECO:0000313" key="3">
    <source>
        <dbReference type="Proteomes" id="UP000053766"/>
    </source>
</evidence>
<dbReference type="InterPro" id="IPR039720">
    <property type="entry name" value="TMEM94"/>
</dbReference>
<feature type="transmembrane region" description="Helical" evidence="1">
    <location>
        <begin position="420"/>
        <end position="447"/>
    </location>
</feature>
<evidence type="ECO:0000256" key="1">
    <source>
        <dbReference type="SAM" id="Phobius"/>
    </source>
</evidence>
<feature type="transmembrane region" description="Helical" evidence="1">
    <location>
        <begin position="349"/>
        <end position="373"/>
    </location>
</feature>
<feature type="non-terminal residue" evidence="2">
    <location>
        <position position="1"/>
    </location>
</feature>
<dbReference type="AlphaFoldDB" id="A0A0D8YFF9"/>
<dbReference type="Proteomes" id="UP000053766">
    <property type="component" value="Unassembled WGS sequence"/>
</dbReference>
<dbReference type="PANTHER" id="PTHR13219">
    <property type="entry name" value="TRANSMEMBRANE PROTEIN 94"/>
    <property type="match status" value="1"/>
</dbReference>